<dbReference type="InterPro" id="IPR057721">
    <property type="entry name" value="BCD1_alpha/beta"/>
</dbReference>
<dbReference type="Pfam" id="PF04438">
    <property type="entry name" value="zf-HIT"/>
    <property type="match status" value="1"/>
</dbReference>
<evidence type="ECO:0000256" key="5">
    <source>
        <dbReference type="ARBA" id="ARBA00022771"/>
    </source>
</evidence>
<evidence type="ECO:0000256" key="13">
    <source>
        <dbReference type="PROSITE-ProRule" id="PRU00453"/>
    </source>
</evidence>
<feature type="region of interest" description="Disordered" evidence="14">
    <location>
        <begin position="254"/>
        <end position="327"/>
    </location>
</feature>
<dbReference type="GO" id="GO:0005634">
    <property type="term" value="C:nucleus"/>
    <property type="evidence" value="ECO:0007669"/>
    <property type="project" value="TreeGrafter"/>
</dbReference>
<dbReference type="AlphaFoldDB" id="A0A0J9ERB2"/>
<dbReference type="Proteomes" id="UP000007802">
    <property type="component" value="Unassembled WGS sequence"/>
</dbReference>
<dbReference type="PROSITE" id="PS51083">
    <property type="entry name" value="ZF_HIT"/>
    <property type="match status" value="1"/>
</dbReference>
<feature type="compositionally biased region" description="Polar residues" evidence="14">
    <location>
        <begin position="208"/>
        <end position="217"/>
    </location>
</feature>
<comment type="function">
    <text evidence="8">Required for box C/D snoRNAs accumulation involved in snoRNA processing, snoRNA transport to the nucleolus and ribosome biogenesis.</text>
</comment>
<keyword evidence="4" id="KW-0479">Metal-binding</keyword>
<organism evidence="16">
    <name type="scientific">Ajellomyces dermatitidis (strain ATCC 18188 / CBS 674.68)</name>
    <name type="common">Blastomyces dermatitidis</name>
    <dbReference type="NCBI Taxonomy" id="653446"/>
    <lineage>
        <taxon>Eukaryota</taxon>
        <taxon>Fungi</taxon>
        <taxon>Dikarya</taxon>
        <taxon>Ascomycota</taxon>
        <taxon>Pezizomycotina</taxon>
        <taxon>Eurotiomycetes</taxon>
        <taxon>Eurotiomycetidae</taxon>
        <taxon>Onygenales</taxon>
        <taxon>Ajellomycetaceae</taxon>
        <taxon>Blastomyces</taxon>
    </lineage>
</organism>
<dbReference type="GO" id="GO:0008270">
    <property type="term" value="F:zinc ion binding"/>
    <property type="evidence" value="ECO:0007669"/>
    <property type="project" value="UniProtKB-UniRule"/>
</dbReference>
<dbReference type="GO" id="GO:0000492">
    <property type="term" value="P:box C/D snoRNP assembly"/>
    <property type="evidence" value="ECO:0007669"/>
    <property type="project" value="TreeGrafter"/>
</dbReference>
<evidence type="ECO:0000256" key="6">
    <source>
        <dbReference type="ARBA" id="ARBA00022833"/>
    </source>
</evidence>
<dbReference type="GO" id="GO:0070761">
    <property type="term" value="C:pre-snoRNP complex"/>
    <property type="evidence" value="ECO:0007669"/>
    <property type="project" value="TreeGrafter"/>
</dbReference>
<evidence type="ECO:0000256" key="8">
    <source>
        <dbReference type="ARBA" id="ARBA00049598"/>
    </source>
</evidence>
<evidence type="ECO:0000256" key="12">
    <source>
        <dbReference type="ARBA" id="ARBA00077531"/>
    </source>
</evidence>
<evidence type="ECO:0000256" key="11">
    <source>
        <dbReference type="ARBA" id="ARBA00068630"/>
    </source>
</evidence>
<name>A0A0J9ERB2_AJEDA</name>
<dbReference type="Pfam" id="PF25790">
    <property type="entry name" value="BCD1"/>
    <property type="match status" value="1"/>
</dbReference>
<evidence type="ECO:0000259" key="15">
    <source>
        <dbReference type="PROSITE" id="PS51083"/>
    </source>
</evidence>
<dbReference type="PANTHER" id="PTHR13483:SF11">
    <property type="entry name" value="ZINC FINGER HIT DOMAIN-CONTAINING PROTEIN 3"/>
    <property type="match status" value="1"/>
</dbReference>
<evidence type="ECO:0000256" key="4">
    <source>
        <dbReference type="ARBA" id="ARBA00022723"/>
    </source>
</evidence>
<dbReference type="GO" id="GO:0000463">
    <property type="term" value="P:maturation of LSU-rRNA from tricistronic rRNA transcript (SSU-rRNA, 5.8S rRNA, LSU-rRNA)"/>
    <property type="evidence" value="ECO:0007669"/>
    <property type="project" value="TreeGrafter"/>
</dbReference>
<evidence type="ECO:0000313" key="16">
    <source>
        <dbReference type="EMBL" id="KMW67710.1"/>
    </source>
</evidence>
<gene>
    <name evidence="16" type="ORF">BDDG_12266</name>
</gene>
<feature type="compositionally biased region" description="Polar residues" evidence="14">
    <location>
        <begin position="254"/>
        <end position="265"/>
    </location>
</feature>
<dbReference type="Gene3D" id="3.30.60.190">
    <property type="match status" value="1"/>
</dbReference>
<dbReference type="PANTHER" id="PTHR13483">
    <property type="entry name" value="BOX C_D SNORNA PROTEIN 1-RELATED"/>
    <property type="match status" value="1"/>
</dbReference>
<evidence type="ECO:0000256" key="3">
    <source>
        <dbReference type="ARBA" id="ARBA00022553"/>
    </source>
</evidence>
<dbReference type="EMBL" id="GG749431">
    <property type="protein sequence ID" value="KMW67710.1"/>
    <property type="molecule type" value="Genomic_DNA"/>
</dbReference>
<dbReference type="InterPro" id="IPR007529">
    <property type="entry name" value="Znf_HIT"/>
</dbReference>
<reference evidence="16" key="1">
    <citation type="submission" date="2010-03" db="EMBL/GenBank/DDBJ databases">
        <title>Annotation of Blastomyces dermatitidis strain ATCC 18188.</title>
        <authorList>
            <consortium name="The Broad Institute Genome Sequencing Platform"/>
            <consortium name="Broad Institute Genome Sequencing Center for Infectious Disease."/>
            <person name="Cuomo C."/>
            <person name="Klein B."/>
            <person name="Sullivan T."/>
            <person name="Heitman J."/>
            <person name="Young S."/>
            <person name="Zeng Q."/>
            <person name="Gargeya S."/>
            <person name="Alvarado L."/>
            <person name="Berlin A.M."/>
            <person name="Chapman S.B."/>
            <person name="Chen Z."/>
            <person name="Freedman E."/>
            <person name="Gellesch M."/>
            <person name="Goldberg J."/>
            <person name="Griggs A."/>
            <person name="Gujja S."/>
            <person name="Heilman E."/>
            <person name="Heiman D."/>
            <person name="Howarth C."/>
            <person name="Mehta T."/>
            <person name="Neiman D."/>
            <person name="Pearson M."/>
            <person name="Roberts A."/>
            <person name="Saif S."/>
            <person name="Shea T."/>
            <person name="Shenoy N."/>
            <person name="Sisk P."/>
            <person name="Stolte C."/>
            <person name="Sykes S."/>
            <person name="White J."/>
            <person name="Yandava C."/>
            <person name="Haas B."/>
            <person name="Nusbaum C."/>
            <person name="Birren B."/>
        </authorList>
    </citation>
    <scope>NUCLEOTIDE SEQUENCE</scope>
    <source>
        <strain evidence="16">ATCC 18188</strain>
    </source>
</reference>
<feature type="region of interest" description="Disordered" evidence="14">
    <location>
        <begin position="208"/>
        <end position="242"/>
    </location>
</feature>
<evidence type="ECO:0000256" key="1">
    <source>
        <dbReference type="ARBA" id="ARBA00022499"/>
    </source>
</evidence>
<feature type="compositionally biased region" description="Acidic residues" evidence="14">
    <location>
        <begin position="102"/>
        <end position="111"/>
    </location>
</feature>
<keyword evidence="6" id="KW-0862">Zinc</keyword>
<proteinExistence type="inferred from homology"/>
<evidence type="ECO:0000256" key="2">
    <source>
        <dbReference type="ARBA" id="ARBA00022517"/>
    </source>
</evidence>
<keyword evidence="1" id="KW-1017">Isopeptide bond</keyword>
<feature type="domain" description="HIT-type" evidence="15">
    <location>
        <begin position="13"/>
        <end position="47"/>
    </location>
</feature>
<sequence>MSESKELSLSDLCTICRINEPKYKCPRCSTPTCSLACSKRHKLWSQCSGVRDPAAYLKRKELATPVAFDKDFNFLSGIERYVERAERDAENRGIALARVDGDGDGNDDNDGDSWKRQRGKKQTEPVKKGEVGLMRGVEIAGVKVVRAPRGMSREKQNMSHWHKKHKCLNWTIEWILADDSQSQKAISKCLESTAVATAFSRTSLSKQIGAEKNTTSPPAKKRKLDSEAIPRPSPSATQNTNMNININSLSSETHATTSCSQTPLSRTVCPETKSTPNPTQNSTSNAEERTKPGNEIHATTASVANGDGTTNPRTNPPSNEPLSQQHKQQHHFYLHRPQSRSKLPVLIPLTGSATITDALRNRSVLEFPTFYVLPWAAGGLPADRFMLEEVYLRENGDGSSGDGLEGVEEEEEEEEEEGVEGGDGADVFQGVDEKKVLEVLSKDLEVGGGG</sequence>
<dbReference type="CDD" id="cd23023">
    <property type="entry name" value="zf-HIT_BCD1"/>
    <property type="match status" value="1"/>
</dbReference>
<feature type="compositionally biased region" description="Acidic residues" evidence="14">
    <location>
        <begin position="405"/>
        <end position="420"/>
    </location>
</feature>
<dbReference type="FunFam" id="3.30.60.190:FF:000001">
    <property type="entry name" value="box C/D snoRNA protein 1"/>
    <property type="match status" value="1"/>
</dbReference>
<feature type="region of interest" description="Disordered" evidence="14">
    <location>
        <begin position="395"/>
        <end position="430"/>
    </location>
</feature>
<accession>A0A0J9ERB2</accession>
<keyword evidence="3" id="KW-0597">Phosphoprotein</keyword>
<evidence type="ECO:0000256" key="10">
    <source>
        <dbReference type="ARBA" id="ARBA00061949"/>
    </source>
</evidence>
<dbReference type="InterPro" id="IPR051639">
    <property type="entry name" value="BCD1"/>
</dbReference>
<dbReference type="GO" id="GO:0048254">
    <property type="term" value="P:snoRNA localization"/>
    <property type="evidence" value="ECO:0007669"/>
    <property type="project" value="TreeGrafter"/>
</dbReference>
<dbReference type="OrthoDB" id="272357at2759"/>
<feature type="region of interest" description="Disordered" evidence="14">
    <location>
        <begin position="96"/>
        <end position="127"/>
    </location>
</feature>
<protein>
    <recommendedName>
        <fullName evidence="11">Box C/D snoRNA protein 1</fullName>
    </recommendedName>
    <alternativeName>
        <fullName evidence="12">Zinc finger HIT domain-containing protein 6</fullName>
    </alternativeName>
</protein>
<comment type="similarity">
    <text evidence="9">Belongs to the BCD1 family.</text>
</comment>
<evidence type="ECO:0000256" key="7">
    <source>
        <dbReference type="ARBA" id="ARBA00022843"/>
    </source>
</evidence>
<keyword evidence="2" id="KW-0690">Ribosome biogenesis</keyword>
<keyword evidence="5 13" id="KW-0863">Zinc-finger</keyword>
<evidence type="ECO:0000256" key="9">
    <source>
        <dbReference type="ARBA" id="ARBA00049654"/>
    </source>
</evidence>
<evidence type="ECO:0000256" key="14">
    <source>
        <dbReference type="SAM" id="MobiDB-lite"/>
    </source>
</evidence>
<feature type="compositionally biased region" description="Polar residues" evidence="14">
    <location>
        <begin position="272"/>
        <end position="285"/>
    </location>
</feature>
<feature type="compositionally biased region" description="Polar residues" evidence="14">
    <location>
        <begin position="297"/>
        <end position="313"/>
    </location>
</feature>
<comment type="subunit">
    <text evidence="10">Interacts with FBL, SNU13, NOP58, NUFIP1, RUVBL1, RUVBL2 and TAF9. Interacts (via HIT-type zinc finger) with the RUVBL1/RUVBL2 complex in the presence of ADP.</text>
</comment>
<keyword evidence="7" id="KW-0832">Ubl conjugation</keyword>
<dbReference type="SUPFAM" id="SSF144232">
    <property type="entry name" value="HIT/MYND zinc finger-like"/>
    <property type="match status" value="1"/>
</dbReference>